<dbReference type="EMBL" id="QEWQ01000006">
    <property type="protein sequence ID" value="PWD80487.1"/>
    <property type="molecule type" value="Genomic_DNA"/>
</dbReference>
<evidence type="ECO:0000256" key="6">
    <source>
        <dbReference type="SAM" id="SignalP"/>
    </source>
</evidence>
<evidence type="ECO:0000256" key="3">
    <source>
        <dbReference type="ARBA" id="ARBA00022448"/>
    </source>
</evidence>
<evidence type="ECO:0000256" key="5">
    <source>
        <dbReference type="ARBA" id="ARBA00022729"/>
    </source>
</evidence>
<feature type="signal peptide" evidence="6">
    <location>
        <begin position="1"/>
        <end position="35"/>
    </location>
</feature>
<dbReference type="PANTHER" id="PTHR30532">
    <property type="entry name" value="IRON III DICITRATE-BINDING PERIPLASMIC PROTEIN"/>
    <property type="match status" value="1"/>
</dbReference>
<sequence>MILLNQRTKMKTLLKRSVWMLPLMTALSVISPSMAVDKGIVMDFGAVDTLKALGKEDSISALPIQNLPTYLSDLDLKDIQNSGGMKSPDLAVFAELKPQFIVISPRLGGRVDELSEYGKVLNFTVDSDNYAQSVATNILALAELVDAESEAKASLDALNGKLDQVRAEIAQSPETALVMIHNDGHYMATPTSGTAKFIHQFLGVKNAAPEAAQPTEQDKDARPARQAVDEAYLNNIQPDLIFVVDRSGAIGQTPMDQSLFESNVVSKATNKEGKAIKVVYLDPTLWYLSGNGLISIEKQANEILSALKASSSSTQ</sequence>
<comment type="caution">
    <text evidence="8">The sequence shown here is derived from an EMBL/GenBank/DDBJ whole genome shotgun (WGS) entry which is preliminary data.</text>
</comment>
<keyword evidence="5 6" id="KW-0732">Signal</keyword>
<dbReference type="AlphaFoldDB" id="A0A2U2ACZ3"/>
<evidence type="ECO:0000259" key="7">
    <source>
        <dbReference type="PROSITE" id="PS50983"/>
    </source>
</evidence>
<name>A0A2U2ACZ3_9GAMM</name>
<dbReference type="GO" id="GO:1901678">
    <property type="term" value="P:iron coordination entity transport"/>
    <property type="evidence" value="ECO:0007669"/>
    <property type="project" value="UniProtKB-ARBA"/>
</dbReference>
<evidence type="ECO:0000256" key="1">
    <source>
        <dbReference type="ARBA" id="ARBA00004196"/>
    </source>
</evidence>
<keyword evidence="9" id="KW-1185">Reference proteome</keyword>
<dbReference type="PROSITE" id="PS50983">
    <property type="entry name" value="FE_B12_PBP"/>
    <property type="match status" value="1"/>
</dbReference>
<dbReference type="Proteomes" id="UP000245020">
    <property type="component" value="Unassembled WGS sequence"/>
</dbReference>
<keyword evidence="4" id="KW-0408">Iron</keyword>
<keyword evidence="4" id="KW-0406">Ion transport</keyword>
<accession>A0A2U2ACZ3</accession>
<reference evidence="9" key="1">
    <citation type="submission" date="2018-05" db="EMBL/GenBank/DDBJ databases">
        <title>Ignatzschineria dubaiensis sp. nov., isolated from necrotic foot tissues of dromedaries (Camelus dromedarius) and associated maggots in Dubai, United Arab Emirates.</title>
        <authorList>
            <person name="Tsang C.C."/>
            <person name="Tang J.Y.M."/>
            <person name="Fong J.Y.H."/>
            <person name="Kinne J."/>
            <person name="Lee H.H."/>
            <person name="Joseph M."/>
            <person name="Jose S."/>
            <person name="Schuster R.K."/>
            <person name="Tang Y."/>
            <person name="Sivakumar S."/>
            <person name="Chen J.H.K."/>
            <person name="Teng J.L.L."/>
            <person name="Lau S.K.P."/>
            <person name="Wernery U."/>
            <person name="Woo P.C.Y."/>
        </authorList>
    </citation>
    <scope>NUCLEOTIDE SEQUENCE [LARGE SCALE GENOMIC DNA]</scope>
    <source>
        <strain evidence="9">KCTC 22644</strain>
    </source>
</reference>
<comment type="similarity">
    <text evidence="2">Belongs to the bacterial solute-binding protein 8 family.</text>
</comment>
<dbReference type="Pfam" id="PF01497">
    <property type="entry name" value="Peripla_BP_2"/>
    <property type="match status" value="1"/>
</dbReference>
<dbReference type="Gene3D" id="3.40.50.1980">
    <property type="entry name" value="Nitrogenase molybdenum iron protein domain"/>
    <property type="match status" value="2"/>
</dbReference>
<feature type="chain" id="PRO_5015415730" description="Fe/B12 periplasmic-binding domain-containing protein" evidence="6">
    <location>
        <begin position="36"/>
        <end position="315"/>
    </location>
</feature>
<dbReference type="PANTHER" id="PTHR30532:SF28">
    <property type="entry name" value="PETROBACTIN-BINDING PROTEIN YCLQ"/>
    <property type="match status" value="1"/>
</dbReference>
<protein>
    <recommendedName>
        <fullName evidence="7">Fe/B12 periplasmic-binding domain-containing protein</fullName>
    </recommendedName>
</protein>
<dbReference type="InterPro" id="IPR002491">
    <property type="entry name" value="ABC_transptr_periplasmic_BD"/>
</dbReference>
<dbReference type="SUPFAM" id="SSF53807">
    <property type="entry name" value="Helical backbone' metal receptor"/>
    <property type="match status" value="1"/>
</dbReference>
<evidence type="ECO:0000313" key="8">
    <source>
        <dbReference type="EMBL" id="PWD80487.1"/>
    </source>
</evidence>
<comment type="subcellular location">
    <subcellularLocation>
        <location evidence="1">Cell envelope</location>
    </subcellularLocation>
</comment>
<dbReference type="GO" id="GO:0030288">
    <property type="term" value="C:outer membrane-bounded periplasmic space"/>
    <property type="evidence" value="ECO:0007669"/>
    <property type="project" value="TreeGrafter"/>
</dbReference>
<evidence type="ECO:0000256" key="2">
    <source>
        <dbReference type="ARBA" id="ARBA00008814"/>
    </source>
</evidence>
<organism evidence="8 9">
    <name type="scientific">Ignatzschineria ureiclastica</name>
    <dbReference type="NCBI Taxonomy" id="472582"/>
    <lineage>
        <taxon>Bacteria</taxon>
        <taxon>Pseudomonadati</taxon>
        <taxon>Pseudomonadota</taxon>
        <taxon>Gammaproteobacteria</taxon>
        <taxon>Cardiobacteriales</taxon>
        <taxon>Ignatzschineriaceae</taxon>
        <taxon>Ignatzschineria</taxon>
    </lineage>
</organism>
<gene>
    <name evidence="8" type="ORF">DC083_09285</name>
</gene>
<proteinExistence type="inferred from homology"/>
<keyword evidence="4" id="KW-0410">Iron transport</keyword>
<feature type="domain" description="Fe/B12 periplasmic-binding" evidence="7">
    <location>
        <begin position="38"/>
        <end position="311"/>
    </location>
</feature>
<evidence type="ECO:0000256" key="4">
    <source>
        <dbReference type="ARBA" id="ARBA00022496"/>
    </source>
</evidence>
<keyword evidence="3" id="KW-0813">Transport</keyword>
<evidence type="ECO:0000313" key="9">
    <source>
        <dbReference type="Proteomes" id="UP000245020"/>
    </source>
</evidence>
<dbReference type="InterPro" id="IPR051313">
    <property type="entry name" value="Bact_iron-sidero_bind"/>
</dbReference>